<dbReference type="AlphaFoldDB" id="A0A1J5PTV3"/>
<dbReference type="EMBL" id="MLJW01003854">
    <property type="protein sequence ID" value="OIQ71167.1"/>
    <property type="molecule type" value="Genomic_DNA"/>
</dbReference>
<evidence type="ECO:0000313" key="11">
    <source>
        <dbReference type="EMBL" id="OIQ71167.1"/>
    </source>
</evidence>
<dbReference type="NCBIfam" id="TIGR03141">
    <property type="entry name" value="cytochro_ccmD"/>
    <property type="match status" value="1"/>
</dbReference>
<name>A0A1J5PTV3_9ZZZZ</name>
<dbReference type="PANTHER" id="PTHR37531">
    <property type="entry name" value="HEME EXPORTER PROTEIN D"/>
    <property type="match status" value="1"/>
</dbReference>
<evidence type="ECO:0000256" key="10">
    <source>
        <dbReference type="SAM" id="Phobius"/>
    </source>
</evidence>
<keyword evidence="8 10" id="KW-0472">Membrane</keyword>
<comment type="subcellular location">
    <subcellularLocation>
        <location evidence="1">Cell inner membrane</location>
        <topology evidence="1">Single-pass membrane protein</topology>
    </subcellularLocation>
</comment>
<keyword evidence="7 10" id="KW-1133">Transmembrane helix</keyword>
<keyword evidence="6" id="KW-0201">Cytochrome c-type biogenesis</keyword>
<dbReference type="PANTHER" id="PTHR37531:SF1">
    <property type="entry name" value="HEME EXPORTER PROTEIN D"/>
    <property type="match status" value="1"/>
</dbReference>
<evidence type="ECO:0000256" key="4">
    <source>
        <dbReference type="ARBA" id="ARBA00022519"/>
    </source>
</evidence>
<evidence type="ECO:0000256" key="5">
    <source>
        <dbReference type="ARBA" id="ARBA00022692"/>
    </source>
</evidence>
<evidence type="ECO:0000256" key="8">
    <source>
        <dbReference type="ARBA" id="ARBA00023136"/>
    </source>
</evidence>
<evidence type="ECO:0000256" key="9">
    <source>
        <dbReference type="ARBA" id="ARBA00032938"/>
    </source>
</evidence>
<dbReference type="InterPro" id="IPR007078">
    <property type="entry name" value="Haem_export_protD_CcmD"/>
</dbReference>
<dbReference type="Pfam" id="PF04995">
    <property type="entry name" value="CcmD"/>
    <property type="match status" value="1"/>
</dbReference>
<feature type="transmembrane region" description="Helical" evidence="10">
    <location>
        <begin position="15"/>
        <end position="35"/>
    </location>
</feature>
<evidence type="ECO:0000256" key="2">
    <source>
        <dbReference type="ARBA" id="ARBA00022448"/>
    </source>
</evidence>
<evidence type="ECO:0000256" key="6">
    <source>
        <dbReference type="ARBA" id="ARBA00022748"/>
    </source>
</evidence>
<dbReference type="GO" id="GO:1903607">
    <property type="term" value="P:cytochrome c biosynthetic process"/>
    <property type="evidence" value="ECO:0007669"/>
    <property type="project" value="TreeGrafter"/>
</dbReference>
<gene>
    <name evidence="11" type="ORF">GALL_472210</name>
</gene>
<protein>
    <recommendedName>
        <fullName evidence="9">Cytochrome c-type biogenesis protein CcmD</fullName>
    </recommendedName>
</protein>
<reference evidence="11" key="1">
    <citation type="submission" date="2016-10" db="EMBL/GenBank/DDBJ databases">
        <title>Sequence of Gallionella enrichment culture.</title>
        <authorList>
            <person name="Poehlein A."/>
            <person name="Muehling M."/>
            <person name="Daniel R."/>
        </authorList>
    </citation>
    <scope>NUCLEOTIDE SEQUENCE</scope>
</reference>
<comment type="caution">
    <text evidence="11">The sequence shown here is derived from an EMBL/GenBank/DDBJ whole genome shotgun (WGS) entry which is preliminary data.</text>
</comment>
<proteinExistence type="predicted"/>
<dbReference type="GO" id="GO:0017004">
    <property type="term" value="P:cytochrome complex assembly"/>
    <property type="evidence" value="ECO:0007669"/>
    <property type="project" value="UniProtKB-KW"/>
</dbReference>
<dbReference type="GO" id="GO:0005886">
    <property type="term" value="C:plasma membrane"/>
    <property type="evidence" value="ECO:0007669"/>
    <property type="project" value="UniProtKB-SubCell"/>
</dbReference>
<evidence type="ECO:0000256" key="1">
    <source>
        <dbReference type="ARBA" id="ARBA00004377"/>
    </source>
</evidence>
<sequence>MQWLSIGDFFHMGGYAFYVWGSFGITALVAVFEIWQVRAQRREILRNLLAETDSEADSLIHTQ</sequence>
<organism evidence="11">
    <name type="scientific">mine drainage metagenome</name>
    <dbReference type="NCBI Taxonomy" id="410659"/>
    <lineage>
        <taxon>unclassified sequences</taxon>
        <taxon>metagenomes</taxon>
        <taxon>ecological metagenomes</taxon>
    </lineage>
</organism>
<keyword evidence="5 10" id="KW-0812">Transmembrane</keyword>
<keyword evidence="4" id="KW-0997">Cell inner membrane</keyword>
<dbReference type="GO" id="GO:0015886">
    <property type="term" value="P:heme transport"/>
    <property type="evidence" value="ECO:0007669"/>
    <property type="project" value="InterPro"/>
</dbReference>
<keyword evidence="2" id="KW-0813">Transport</keyword>
<accession>A0A1J5PTV3</accession>
<dbReference type="InterPro" id="IPR052075">
    <property type="entry name" value="Heme_exporter_D"/>
</dbReference>
<evidence type="ECO:0000256" key="7">
    <source>
        <dbReference type="ARBA" id="ARBA00022989"/>
    </source>
</evidence>
<keyword evidence="3" id="KW-1003">Cell membrane</keyword>
<evidence type="ECO:0000256" key="3">
    <source>
        <dbReference type="ARBA" id="ARBA00022475"/>
    </source>
</evidence>